<keyword evidence="1" id="KW-0812">Transmembrane</keyword>
<dbReference type="EMBL" id="FQVH01000006">
    <property type="protein sequence ID" value="SHE81591.1"/>
    <property type="molecule type" value="Genomic_DNA"/>
</dbReference>
<dbReference type="RefSeq" id="WP_073342003.1">
    <property type="nucleotide sequence ID" value="NZ_FQVH01000006.1"/>
</dbReference>
<evidence type="ECO:0000313" key="3">
    <source>
        <dbReference type="Proteomes" id="UP000184088"/>
    </source>
</evidence>
<evidence type="ECO:0000313" key="2">
    <source>
        <dbReference type="EMBL" id="SHE81591.1"/>
    </source>
</evidence>
<dbReference type="Proteomes" id="UP000184088">
    <property type="component" value="Unassembled WGS sequence"/>
</dbReference>
<evidence type="ECO:0000256" key="1">
    <source>
        <dbReference type="SAM" id="Phobius"/>
    </source>
</evidence>
<feature type="transmembrane region" description="Helical" evidence="1">
    <location>
        <begin position="30"/>
        <end position="50"/>
    </location>
</feature>
<reference evidence="2 3" key="1">
    <citation type="submission" date="2016-11" db="EMBL/GenBank/DDBJ databases">
        <authorList>
            <person name="Jaros S."/>
            <person name="Januszkiewicz K."/>
            <person name="Wedrychowicz H."/>
        </authorList>
    </citation>
    <scope>NUCLEOTIDE SEQUENCE [LARGE SCALE GENOMIC DNA]</scope>
    <source>
        <strain evidence="2 3">DSM 17918</strain>
    </source>
</reference>
<accession>A0A1M4WJX3</accession>
<keyword evidence="1" id="KW-1133">Transmembrane helix</keyword>
<proteinExistence type="predicted"/>
<gene>
    <name evidence="2" type="ORF">SAMN02746089_00832</name>
</gene>
<protein>
    <recommendedName>
        <fullName evidence="4">Yip1 domain-containing protein</fullName>
    </recommendedName>
</protein>
<keyword evidence="1" id="KW-0472">Membrane</keyword>
<dbReference type="STRING" id="1121256.SAMN02746089_00832"/>
<sequence length="204" mass="23628">MRFAQNVLVMLFFPTEGYFRLKKGVNYIEAFILYALVCIVRIAQIFITHYPLASILPREANFYLEIVRMLLPLISWVIACYALTTIMNGESHIGEVFVATAYSMLPYIILTIPVSILSHVMSTTDAGLYTFLQEVIWAWVLILFFMQVRDLNDYSFIDTLKICILALFSMLILWAVGGLFYVLTRNIYEFLLQIFMEIKILTLS</sequence>
<feature type="transmembrane region" description="Helical" evidence="1">
    <location>
        <begin position="62"/>
        <end position="84"/>
    </location>
</feature>
<evidence type="ECO:0008006" key="4">
    <source>
        <dbReference type="Google" id="ProtNLM"/>
    </source>
</evidence>
<feature type="transmembrane region" description="Helical" evidence="1">
    <location>
        <begin position="96"/>
        <end position="116"/>
    </location>
</feature>
<keyword evidence="3" id="KW-1185">Reference proteome</keyword>
<dbReference type="OrthoDB" id="2111793at2"/>
<dbReference type="AlphaFoldDB" id="A0A1M4WJX3"/>
<organism evidence="2 3">
    <name type="scientific">Caldanaerobius fijiensis DSM 17918</name>
    <dbReference type="NCBI Taxonomy" id="1121256"/>
    <lineage>
        <taxon>Bacteria</taxon>
        <taxon>Bacillati</taxon>
        <taxon>Bacillota</taxon>
        <taxon>Clostridia</taxon>
        <taxon>Thermoanaerobacterales</taxon>
        <taxon>Thermoanaerobacteraceae</taxon>
        <taxon>Caldanaerobius</taxon>
    </lineage>
</organism>
<name>A0A1M4WJX3_9THEO</name>
<feature type="transmembrane region" description="Helical" evidence="1">
    <location>
        <begin position="128"/>
        <end position="148"/>
    </location>
</feature>
<feature type="transmembrane region" description="Helical" evidence="1">
    <location>
        <begin position="160"/>
        <end position="183"/>
    </location>
</feature>